<keyword evidence="4" id="KW-1185">Reference proteome</keyword>
<proteinExistence type="predicted"/>
<feature type="compositionally biased region" description="Low complexity" evidence="1">
    <location>
        <begin position="114"/>
        <end position="123"/>
    </location>
</feature>
<reference evidence="3" key="1">
    <citation type="submission" date="2023-03" db="EMBL/GenBank/DDBJ databases">
        <title>Mating type loci evolution in Malassezia.</title>
        <authorList>
            <person name="Coelho M.A."/>
        </authorList>
    </citation>
    <scope>NUCLEOTIDE SEQUENCE</scope>
    <source>
        <strain evidence="3">CBS 14135</strain>
    </source>
</reference>
<dbReference type="CDD" id="cd05840">
    <property type="entry name" value="PWWP_ScIOC4-like"/>
    <property type="match status" value="1"/>
</dbReference>
<evidence type="ECO:0000259" key="2">
    <source>
        <dbReference type="PROSITE" id="PS50812"/>
    </source>
</evidence>
<gene>
    <name evidence="3" type="ORF">MBRA1_002195</name>
</gene>
<dbReference type="PROSITE" id="PS50812">
    <property type="entry name" value="PWWP"/>
    <property type="match status" value="1"/>
</dbReference>
<organism evidence="3 4">
    <name type="scientific">Malassezia brasiliensis</name>
    <dbReference type="NCBI Taxonomy" id="1821822"/>
    <lineage>
        <taxon>Eukaryota</taxon>
        <taxon>Fungi</taxon>
        <taxon>Dikarya</taxon>
        <taxon>Basidiomycota</taxon>
        <taxon>Ustilaginomycotina</taxon>
        <taxon>Malasseziomycetes</taxon>
        <taxon>Malasseziales</taxon>
        <taxon>Malasseziaceae</taxon>
        <taxon>Malassezia</taxon>
    </lineage>
</organism>
<dbReference type="Gene3D" id="2.30.30.140">
    <property type="match status" value="1"/>
</dbReference>
<evidence type="ECO:0000256" key="1">
    <source>
        <dbReference type="SAM" id="MobiDB-lite"/>
    </source>
</evidence>
<dbReference type="SUPFAM" id="SSF63748">
    <property type="entry name" value="Tudor/PWWP/MBT"/>
    <property type="match status" value="1"/>
</dbReference>
<feature type="compositionally biased region" description="Acidic residues" evidence="1">
    <location>
        <begin position="124"/>
        <end position="133"/>
    </location>
</feature>
<dbReference type="EMBL" id="CP119952">
    <property type="protein sequence ID" value="WFC95547.1"/>
    <property type="molecule type" value="Genomic_DNA"/>
</dbReference>
<protein>
    <recommendedName>
        <fullName evidence="2">PWWP domain-containing protein</fullName>
    </recommendedName>
</protein>
<sequence length="272" mass="30239">MASEYRVGDVVLAKIRGFPAWPGIIVDDADVPAAVRAEKPTSKQAQLFTIRFFPAADYHWATPRDLTHLSTDDIDAFLASHKKSGDLQKAYKLARDPHAWNAEQTAAVREHDAALAAADADAGASEEAEEAEDDAPKKRKRAAPAAARKKRKDSPEPPAAKEEPKEEVEEELDPQTKKVREWRHKLQRAFLSKDGVIRAEDMDAQDATLKIVEAYDEITPEQLKVTKIGKVIKRIHQLPEIPRDDEFHFRERAGALMTKWSAVLGAPAPSDA</sequence>
<name>A0AAF0DUB3_9BASI</name>
<accession>A0AAF0DUB3</accession>
<dbReference type="InterPro" id="IPR035503">
    <property type="entry name" value="IOC4-like_PWWP"/>
</dbReference>
<feature type="compositionally biased region" description="Basic residues" evidence="1">
    <location>
        <begin position="137"/>
        <end position="152"/>
    </location>
</feature>
<dbReference type="Proteomes" id="UP001216638">
    <property type="component" value="Chromosome 2"/>
</dbReference>
<dbReference type="SMART" id="SM00293">
    <property type="entry name" value="PWWP"/>
    <property type="match status" value="1"/>
</dbReference>
<dbReference type="InterPro" id="IPR000313">
    <property type="entry name" value="PWWP_dom"/>
</dbReference>
<feature type="region of interest" description="Disordered" evidence="1">
    <location>
        <begin position="113"/>
        <end position="181"/>
    </location>
</feature>
<evidence type="ECO:0000313" key="4">
    <source>
        <dbReference type="Proteomes" id="UP001216638"/>
    </source>
</evidence>
<dbReference type="AlphaFoldDB" id="A0AAF0DUB3"/>
<feature type="compositionally biased region" description="Basic and acidic residues" evidence="1">
    <location>
        <begin position="153"/>
        <end position="164"/>
    </location>
</feature>
<dbReference type="InterPro" id="IPR017923">
    <property type="entry name" value="TFIIS_N"/>
</dbReference>
<dbReference type="Pfam" id="PF00855">
    <property type="entry name" value="PWWP"/>
    <property type="match status" value="1"/>
</dbReference>
<evidence type="ECO:0000313" key="3">
    <source>
        <dbReference type="EMBL" id="WFC95547.1"/>
    </source>
</evidence>
<dbReference type="Pfam" id="PF08711">
    <property type="entry name" value="Med26"/>
    <property type="match status" value="1"/>
</dbReference>
<feature type="domain" description="PWWP" evidence="2">
    <location>
        <begin position="7"/>
        <end position="72"/>
    </location>
</feature>